<comment type="caution">
    <text evidence="1">The sequence shown here is derived from an EMBL/GenBank/DDBJ whole genome shotgun (WGS) entry which is preliminary data.</text>
</comment>
<proteinExistence type="predicted"/>
<dbReference type="EMBL" id="AMZN01000071">
    <property type="protein sequence ID" value="ELR69532.1"/>
    <property type="molecule type" value="Genomic_DNA"/>
</dbReference>
<dbReference type="AlphaFoldDB" id="L8JQ76"/>
<keyword evidence="2" id="KW-1185">Reference proteome</keyword>
<evidence type="ECO:0000313" key="1">
    <source>
        <dbReference type="EMBL" id="ELR69532.1"/>
    </source>
</evidence>
<dbReference type="Proteomes" id="UP000011135">
    <property type="component" value="Unassembled WGS sequence"/>
</dbReference>
<evidence type="ECO:0000313" key="2">
    <source>
        <dbReference type="Proteomes" id="UP000011135"/>
    </source>
</evidence>
<protein>
    <submittedName>
        <fullName evidence="1">Uncharacterized protein</fullName>
    </submittedName>
</protein>
<dbReference type="STRING" id="1237149.C900_04920"/>
<gene>
    <name evidence="1" type="ORF">C900_04920</name>
</gene>
<accession>L8JQ76</accession>
<sequence length="57" mass="6456">MYISHALSGTLLQTPKAPTIAFVSIFGKLELMKYFVSANRSIWNYFCERLITGSEPL</sequence>
<reference evidence="1 2" key="1">
    <citation type="submission" date="2012-12" db="EMBL/GenBank/DDBJ databases">
        <title>Genome assembly of Fulvivirga imtechensis AK7.</title>
        <authorList>
            <person name="Nupur N."/>
            <person name="Khatri I."/>
            <person name="Kumar R."/>
            <person name="Subramanian S."/>
            <person name="Pinnaka A."/>
        </authorList>
    </citation>
    <scope>NUCLEOTIDE SEQUENCE [LARGE SCALE GENOMIC DNA]</scope>
    <source>
        <strain evidence="1 2">AK7</strain>
    </source>
</reference>
<name>L8JQ76_9BACT</name>
<organism evidence="1 2">
    <name type="scientific">Fulvivirga imtechensis AK7</name>
    <dbReference type="NCBI Taxonomy" id="1237149"/>
    <lineage>
        <taxon>Bacteria</taxon>
        <taxon>Pseudomonadati</taxon>
        <taxon>Bacteroidota</taxon>
        <taxon>Cytophagia</taxon>
        <taxon>Cytophagales</taxon>
        <taxon>Fulvivirgaceae</taxon>
        <taxon>Fulvivirga</taxon>
    </lineage>
</organism>